<evidence type="ECO:0000313" key="3">
    <source>
        <dbReference type="Proteomes" id="UP000076532"/>
    </source>
</evidence>
<reference evidence="2 3" key="1">
    <citation type="journal article" date="2016" name="Mol. Biol. Evol.">
        <title>Comparative Genomics of Early-Diverging Mushroom-Forming Fungi Provides Insights into the Origins of Lignocellulose Decay Capabilities.</title>
        <authorList>
            <person name="Nagy L.G."/>
            <person name="Riley R."/>
            <person name="Tritt A."/>
            <person name="Adam C."/>
            <person name="Daum C."/>
            <person name="Floudas D."/>
            <person name="Sun H."/>
            <person name="Yadav J.S."/>
            <person name="Pangilinan J."/>
            <person name="Larsson K.H."/>
            <person name="Matsuura K."/>
            <person name="Barry K."/>
            <person name="Labutti K."/>
            <person name="Kuo R."/>
            <person name="Ohm R.A."/>
            <person name="Bhattacharya S.S."/>
            <person name="Shirouzu T."/>
            <person name="Yoshinaga Y."/>
            <person name="Martin F.M."/>
            <person name="Grigoriev I.V."/>
            <person name="Hibbett D.S."/>
        </authorList>
    </citation>
    <scope>NUCLEOTIDE SEQUENCE [LARGE SCALE GENOMIC DNA]</scope>
    <source>
        <strain evidence="2 3">CBS 109695</strain>
    </source>
</reference>
<keyword evidence="3" id="KW-1185">Reference proteome</keyword>
<proteinExistence type="predicted"/>
<dbReference type="AlphaFoldDB" id="A0A166M1X6"/>
<accession>A0A166M1X6</accession>
<gene>
    <name evidence="2" type="ORF">FIBSPDRAFT_951780</name>
</gene>
<feature type="compositionally biased region" description="Low complexity" evidence="1">
    <location>
        <begin position="239"/>
        <end position="253"/>
    </location>
</feature>
<evidence type="ECO:0000313" key="2">
    <source>
        <dbReference type="EMBL" id="KZP23551.1"/>
    </source>
</evidence>
<dbReference type="OrthoDB" id="2678560at2759"/>
<evidence type="ECO:0008006" key="4">
    <source>
        <dbReference type="Google" id="ProtNLM"/>
    </source>
</evidence>
<dbReference type="Proteomes" id="UP000076532">
    <property type="component" value="Unassembled WGS sequence"/>
</dbReference>
<organism evidence="2 3">
    <name type="scientific">Athelia psychrophila</name>
    <dbReference type="NCBI Taxonomy" id="1759441"/>
    <lineage>
        <taxon>Eukaryota</taxon>
        <taxon>Fungi</taxon>
        <taxon>Dikarya</taxon>
        <taxon>Basidiomycota</taxon>
        <taxon>Agaricomycotina</taxon>
        <taxon>Agaricomycetes</taxon>
        <taxon>Agaricomycetidae</taxon>
        <taxon>Atheliales</taxon>
        <taxon>Atheliaceae</taxon>
        <taxon>Athelia</taxon>
    </lineage>
</organism>
<protein>
    <recommendedName>
        <fullName evidence="4">CCHC-type domain-containing protein</fullName>
    </recommendedName>
</protein>
<feature type="compositionally biased region" description="Pro residues" evidence="1">
    <location>
        <begin position="213"/>
        <end position="225"/>
    </location>
</feature>
<name>A0A166M1X6_9AGAM</name>
<evidence type="ECO:0000256" key="1">
    <source>
        <dbReference type="SAM" id="MobiDB-lite"/>
    </source>
</evidence>
<sequence length="488" mass="54299">MAARLPLDFPFLNGETDDDEDGKTPLHPQIWLRKMERFWDSTTDDKTKVGHITNALEPGSVAEEWWLDVAATDRDTYDKALALFKNRWPTRKKTATSTPIQRVALRNLKLTEEELGEWVGTGKKRTYSHVVWVDKVEGMWKELNDPAGHLLDDIRHNMPQALLDCLALKAEDEYKGEEFFEAIRLVPIDRVVRKAKADAQLRSVVELMANMGGPPPTQAPAPTTPFYPSVTPHNPYYPPAQQTPAQQQQQQMPPVTPTPRYVAPFRRELPAHHQGPTTPPGYRQLPTPSASSPNPFGDMTTPRQSNFYNQVLQAPASPLEGRDTRQGSAQLAKHAADNSVPFTDDEAGHAAYLRAITAFDQANGADGMATFTSTALLPLSPGTSRLATRECYTCGKSSQPPHIGNDCNDPNKIPIRESQWRSYINRYMNPTGQRGTPTAARRYNPQPAIIAQINVTDDGVEFDTGVYPADQLHFSDGSHSGNGQESRR</sequence>
<feature type="region of interest" description="Disordered" evidence="1">
    <location>
        <begin position="1"/>
        <end position="26"/>
    </location>
</feature>
<feature type="region of interest" description="Disordered" evidence="1">
    <location>
        <begin position="318"/>
        <end position="342"/>
    </location>
</feature>
<feature type="region of interest" description="Disordered" evidence="1">
    <location>
        <begin position="213"/>
        <end position="303"/>
    </location>
</feature>
<dbReference type="EMBL" id="KV417531">
    <property type="protein sequence ID" value="KZP23551.1"/>
    <property type="molecule type" value="Genomic_DNA"/>
</dbReference>